<evidence type="ECO:0000313" key="2">
    <source>
        <dbReference type="Proteomes" id="UP001433508"/>
    </source>
</evidence>
<comment type="caution">
    <text evidence="1">The sequence shown here is derived from an EMBL/GenBank/DDBJ whole genome shotgun (WGS) entry which is preliminary data.</text>
</comment>
<protein>
    <submittedName>
        <fullName evidence="1">Sterol-sensing domain of SREBP cleavage-activation-domain-containing protein</fullName>
    </submittedName>
</protein>
<evidence type="ECO:0000313" key="1">
    <source>
        <dbReference type="EMBL" id="KAK9239966.1"/>
    </source>
</evidence>
<keyword evidence="2" id="KW-1185">Reference proteome</keyword>
<name>A0ACC3T8F3_LIPKO</name>
<dbReference type="Proteomes" id="UP001433508">
    <property type="component" value="Unassembled WGS sequence"/>
</dbReference>
<dbReference type="EMBL" id="MU971342">
    <property type="protein sequence ID" value="KAK9239966.1"/>
    <property type="molecule type" value="Genomic_DNA"/>
</dbReference>
<reference evidence="2" key="1">
    <citation type="journal article" date="2024" name="Front. Bioeng. Biotechnol.">
        <title>Genome-scale model development and genomic sequencing of the oleaginous clade Lipomyces.</title>
        <authorList>
            <person name="Czajka J.J."/>
            <person name="Han Y."/>
            <person name="Kim J."/>
            <person name="Mondo S.J."/>
            <person name="Hofstad B.A."/>
            <person name="Robles A."/>
            <person name="Haridas S."/>
            <person name="Riley R."/>
            <person name="LaButti K."/>
            <person name="Pangilinan J."/>
            <person name="Andreopoulos W."/>
            <person name="Lipzen A."/>
            <person name="Yan J."/>
            <person name="Wang M."/>
            <person name="Ng V."/>
            <person name="Grigoriev I.V."/>
            <person name="Spatafora J.W."/>
            <person name="Magnuson J.K."/>
            <person name="Baker S.E."/>
            <person name="Pomraning K.R."/>
        </authorList>
    </citation>
    <scope>NUCLEOTIDE SEQUENCE [LARGE SCALE GENOMIC DNA]</scope>
    <source>
        <strain evidence="2">CBS 7786</strain>
    </source>
</reference>
<sequence length="1280" mass="142223">MMLLHFLLLVLTTWTSLARAAITEIHEEGTCAIYKNCGKKSFFGAQLPCPYNGAAVRPDDSTRALLVDICGPSWASSKVCCDRDQLDNLQVNLKKAENLISSCPACQANFVEFFCSFTCSPNQSQFINVTGLGRATSGNDIVTELDYYVQPETATAFFNSCKDVKFSATNGYVMDLIGGGATDYQGFLKFLGDEKPLLGGSPFQINFPWDDTPSELTRLEYAAKTCSDSDERYRCACVDCPGACPSLPPTKAESQCRVGALPCFSFAIIILYSLVLIVFVLAYKSIIQFHRGPFYKPERLRLLQGNREEPEDEEEGDIVESPDVFERPPAKIHSLQIALQSRFTTVGLFCAQFPGLVIGSSLLIVGIMSLGWLHFAIETNPVRLWVSPNSAPYQEKEFYDNNFGPFYRAEQAFVVNETGPVLSYETLKWWFEIESNITSIKSPLYGTSFDDICLNPTGEACVVQSVTQYFGGDFDNVDDESWKEQIDICTSNPVDCLPPFQQPLKPSMVLGGVESDYTEAHAMIISWVVNNGQEDSTLVQHATDWETALEAYLLIVQEQACARGLRMSFNTEISLEKELNKSSNTDAKIIVISYLFMFFYASIALGRISFRDRLRSLVESKFTLGLFGIIIVLLSVSASIGLFSFFGVKVTLIIAEVIPFLVLAVGVDNIFLLSHELELVNSKYPAEPVDHRIARVVGRMGPSILLSACCETTAFALGAVVSMPAVRNFAIYAAGAVFINAFLQVSMFVSALTLDQIRLEASRVDCLPCMRIELPGPLQKGEGFLSMWIREKYAPAILKTEVKAVILMVFCGFCALALALVPKIQLGLDQRIAIPSDSYLVDYFDDLYAYFDSGPPVYFVTREYNLTERAAQRSLCGRFTTCNEYSLANVLEQERKRSEVSYVAEPAASWIDDYLHWLNPALEECCRFKKGSADEMCSPYARDWQCDVCYADRDPQWNITMNGLPEGAEFMKFLSFWLESPSDPCPLGGKAPYSNAVVPDYKRLTINASSFRTSHTPLRSQNDFINAYASARRIAESISRDTGVDVFPYSVFYIFFDQYGSIFTLTMTLIVAAEAAIFVISSVLLASLRTGVVVTATVAMIVIDIMGVMALWGISLNAVSLVNLVICVGIGVEFCSHIARAYMVPNVDALALNRSRLKGRDERVWAALVSVGGSVFCGITLTKLIGVTVLAFTRSKIFEVYYFRMWLTLVVVAASHGLVFLPVALSYFGGSDYVVEEEHGIYNDVAARRYRSLFEEPDRAESEEEDDEEIQEETEEGTQN</sequence>
<organism evidence="1 2">
    <name type="scientific">Lipomyces kononenkoae</name>
    <name type="common">Yeast</name>
    <dbReference type="NCBI Taxonomy" id="34357"/>
    <lineage>
        <taxon>Eukaryota</taxon>
        <taxon>Fungi</taxon>
        <taxon>Dikarya</taxon>
        <taxon>Ascomycota</taxon>
        <taxon>Saccharomycotina</taxon>
        <taxon>Lipomycetes</taxon>
        <taxon>Lipomycetales</taxon>
        <taxon>Lipomycetaceae</taxon>
        <taxon>Lipomyces</taxon>
    </lineage>
</organism>
<gene>
    <name evidence="1" type="ORF">V1525DRAFT_396466</name>
</gene>
<proteinExistence type="predicted"/>
<accession>A0ACC3T8F3</accession>